<dbReference type="PROSITE" id="PS51786">
    <property type="entry name" value="LON_PROTEOLYTIC"/>
    <property type="match status" value="1"/>
</dbReference>
<keyword evidence="1" id="KW-0812">Transmembrane</keyword>
<dbReference type="InterPro" id="IPR014721">
    <property type="entry name" value="Ribsml_uS5_D2-typ_fold_subgr"/>
</dbReference>
<proteinExistence type="predicted"/>
<dbReference type="SUPFAM" id="SSF50156">
    <property type="entry name" value="PDZ domain-like"/>
    <property type="match status" value="1"/>
</dbReference>
<dbReference type="InterPro" id="IPR008269">
    <property type="entry name" value="Lon_proteolytic"/>
</dbReference>
<gene>
    <name evidence="3" type="ORF">UFOPK1931_00155</name>
</gene>
<dbReference type="InterPro" id="IPR020568">
    <property type="entry name" value="Ribosomal_Su5_D2-typ_SF"/>
</dbReference>
<dbReference type="EMBL" id="CAEZVE010000013">
    <property type="protein sequence ID" value="CAB4615682.1"/>
    <property type="molecule type" value="Genomic_DNA"/>
</dbReference>
<keyword evidence="1" id="KW-0472">Membrane</keyword>
<dbReference type="Gene3D" id="3.30.230.10">
    <property type="match status" value="1"/>
</dbReference>
<dbReference type="AlphaFoldDB" id="A0A6J6HPD8"/>
<organism evidence="3">
    <name type="scientific">freshwater metagenome</name>
    <dbReference type="NCBI Taxonomy" id="449393"/>
    <lineage>
        <taxon>unclassified sequences</taxon>
        <taxon>metagenomes</taxon>
        <taxon>ecological metagenomes</taxon>
    </lineage>
</organism>
<evidence type="ECO:0000313" key="3">
    <source>
        <dbReference type="EMBL" id="CAB4615682.1"/>
    </source>
</evidence>
<dbReference type="GO" id="GO:0004252">
    <property type="term" value="F:serine-type endopeptidase activity"/>
    <property type="evidence" value="ECO:0007669"/>
    <property type="project" value="InterPro"/>
</dbReference>
<dbReference type="GO" id="GO:0004176">
    <property type="term" value="F:ATP-dependent peptidase activity"/>
    <property type="evidence" value="ECO:0007669"/>
    <property type="project" value="InterPro"/>
</dbReference>
<dbReference type="InterPro" id="IPR036034">
    <property type="entry name" value="PDZ_sf"/>
</dbReference>
<evidence type="ECO:0000256" key="1">
    <source>
        <dbReference type="SAM" id="Phobius"/>
    </source>
</evidence>
<dbReference type="Pfam" id="PF05362">
    <property type="entry name" value="Lon_C"/>
    <property type="match status" value="1"/>
</dbReference>
<reference evidence="3" key="1">
    <citation type="submission" date="2020-05" db="EMBL/GenBank/DDBJ databases">
        <authorList>
            <person name="Chiriac C."/>
            <person name="Salcher M."/>
            <person name="Ghai R."/>
            <person name="Kavagutti S V."/>
        </authorList>
    </citation>
    <scope>NUCLEOTIDE SEQUENCE</scope>
</reference>
<dbReference type="GO" id="GO:0006508">
    <property type="term" value="P:proteolysis"/>
    <property type="evidence" value="ECO:0007669"/>
    <property type="project" value="InterPro"/>
</dbReference>
<sequence length="404" mass="43510">MGIGWVLSSCFLGVRRERELIRSFERRADLGLKTIKVFRAVMTFFQRQRGGSKAMVSAKRGLGFFVALTFFLGLVTLVVLPTPYLIERPGPTFDVLGEVDGEPVIQINNQQSFESEGQLDVLTVSIVGRPERTPSWIEIGFAWLDANQKVVPVEALYPPDRTSEEIRAESSAMMEVSQQDAIAAALRYLDYETPREIYIAQVTADSPSSGKLVAADFVISVDGQRLTSIEQLRSIVGAWDEKASVEVTVSRKGIEITEEVTPVKDAEGNYRLGLLVGYKYDFPVDIELQLGEVGGPSGGMMFALGIIDRLTPGDITGGLHVAGTGTIQQSGVVGPIGGVVLKLHGAKAAGATVFLAPAGNCPEIAGNEPDGLRVVKIEKLSDAVSALEKLSKNQDLASLPNCTK</sequence>
<feature type="transmembrane region" description="Helical" evidence="1">
    <location>
        <begin position="62"/>
        <end position="86"/>
    </location>
</feature>
<name>A0A6J6HPD8_9ZZZZ</name>
<feature type="domain" description="Lon proteolytic" evidence="2">
    <location>
        <begin position="292"/>
        <end position="390"/>
    </location>
</feature>
<keyword evidence="1" id="KW-1133">Transmembrane helix</keyword>
<evidence type="ECO:0000259" key="2">
    <source>
        <dbReference type="PROSITE" id="PS51786"/>
    </source>
</evidence>
<protein>
    <submittedName>
        <fullName evidence="3">Unannotated protein</fullName>
    </submittedName>
</protein>
<dbReference type="SUPFAM" id="SSF54211">
    <property type="entry name" value="Ribosomal protein S5 domain 2-like"/>
    <property type="match status" value="1"/>
</dbReference>
<dbReference type="Gene3D" id="2.30.42.10">
    <property type="match status" value="1"/>
</dbReference>
<accession>A0A6J6HPD8</accession>